<dbReference type="GO" id="GO:0032153">
    <property type="term" value="C:cell division site"/>
    <property type="evidence" value="ECO:0007669"/>
    <property type="project" value="TreeGrafter"/>
</dbReference>
<evidence type="ECO:0000256" key="6">
    <source>
        <dbReference type="SAM" id="MobiDB-lite"/>
    </source>
</evidence>
<dbReference type="RefSeq" id="WP_064439936.1">
    <property type="nucleotide sequence ID" value="NZ_BDDI01000006.1"/>
</dbReference>
<evidence type="ECO:0000256" key="4">
    <source>
        <dbReference type="ARBA" id="ARBA00022989"/>
    </source>
</evidence>
<gene>
    <name evidence="8" type="ORF">FHU29_002498</name>
</gene>
<keyword evidence="5 7" id="KW-0472">Membrane</keyword>
<dbReference type="EMBL" id="JACHWS010000002">
    <property type="protein sequence ID" value="MBB3038049.1"/>
    <property type="molecule type" value="Genomic_DNA"/>
</dbReference>
<name>A0A839RP21_9ACTN</name>
<feature type="transmembrane region" description="Helical" evidence="7">
    <location>
        <begin position="357"/>
        <end position="379"/>
    </location>
</feature>
<sequence length="483" mass="51599">MTPQPPPNSAGPSTPRPFSRLGLTGTRNSELLLLACVAVIVSAAFVIVQASLEQAVTADFARYMGALVALIAIAHVAIRQFVPYADPVILPIVALLNGLGLVLVHRLDLAEQEAARTAGQAIPAPDASKQILWTAVSIMVFITVLYFLRDHRKLARYSYTVGLVGLVFLAIPAFLPASLSEVNGAKIWIRLPFISIQPAEFSKILLLIFICGLLVAKRDLFTTAGKHVMGMDFPRLRDLGPILAAAGIALAILVIQTDLGMSLLLYTTVLVLMYIATERVGWIVIGGAIFLTGATVAYMLFGHVRVRVNVWRDPFDDYFGTGYQIGQSLFSLATGGLFGTGLGSGRPSEVPFAKTDFIVATIGEELGLVGLTIVLLLYLTVMIRGLRAAIAVRDSFGKLLAAGLSFILAMQVFVVIGGVTKLIPLTGLTTPFMSYGGSSLLANYILVAILLVISHEARNPHEPARRAGPAPIADAPTAMVKRT</sequence>
<evidence type="ECO:0000256" key="1">
    <source>
        <dbReference type="ARBA" id="ARBA00004141"/>
    </source>
</evidence>
<evidence type="ECO:0000256" key="5">
    <source>
        <dbReference type="ARBA" id="ARBA00023136"/>
    </source>
</evidence>
<protein>
    <submittedName>
        <fullName evidence="8">Cell division protein FtsW (Lipid II flippase)</fullName>
    </submittedName>
</protein>
<dbReference type="Pfam" id="PF01098">
    <property type="entry name" value="FTSW_RODA_SPOVE"/>
    <property type="match status" value="1"/>
</dbReference>
<feature type="region of interest" description="Disordered" evidence="6">
    <location>
        <begin position="461"/>
        <end position="483"/>
    </location>
</feature>
<dbReference type="Proteomes" id="UP000567922">
    <property type="component" value="Unassembled WGS sequence"/>
</dbReference>
<feature type="transmembrane region" description="Helical" evidence="7">
    <location>
        <begin position="131"/>
        <end position="148"/>
    </location>
</feature>
<organism evidence="8 9">
    <name type="scientific">Hoyosella altamirensis</name>
    <dbReference type="NCBI Taxonomy" id="616997"/>
    <lineage>
        <taxon>Bacteria</taxon>
        <taxon>Bacillati</taxon>
        <taxon>Actinomycetota</taxon>
        <taxon>Actinomycetes</taxon>
        <taxon>Mycobacteriales</taxon>
        <taxon>Hoyosellaceae</taxon>
        <taxon>Hoyosella</taxon>
    </lineage>
</organism>
<accession>A0A839RP21</accession>
<evidence type="ECO:0000313" key="9">
    <source>
        <dbReference type="Proteomes" id="UP000567922"/>
    </source>
</evidence>
<feature type="transmembrane region" description="Helical" evidence="7">
    <location>
        <begin position="236"/>
        <end position="255"/>
    </location>
</feature>
<dbReference type="GO" id="GO:0005886">
    <property type="term" value="C:plasma membrane"/>
    <property type="evidence" value="ECO:0007669"/>
    <property type="project" value="TreeGrafter"/>
</dbReference>
<feature type="transmembrane region" description="Helical" evidence="7">
    <location>
        <begin position="399"/>
        <end position="420"/>
    </location>
</feature>
<keyword evidence="4 7" id="KW-1133">Transmembrane helix</keyword>
<keyword evidence="3" id="KW-0133">Cell shape</keyword>
<dbReference type="GO" id="GO:0015648">
    <property type="term" value="F:lipid-linked peptidoglycan transporter activity"/>
    <property type="evidence" value="ECO:0007669"/>
    <property type="project" value="TreeGrafter"/>
</dbReference>
<reference evidence="8 9" key="1">
    <citation type="submission" date="2020-08" db="EMBL/GenBank/DDBJ databases">
        <title>Sequencing the genomes of 1000 actinobacteria strains.</title>
        <authorList>
            <person name="Klenk H.-P."/>
        </authorList>
    </citation>
    <scope>NUCLEOTIDE SEQUENCE [LARGE SCALE GENOMIC DNA]</scope>
    <source>
        <strain evidence="8 9">DSM 45258</strain>
    </source>
</reference>
<dbReference type="GO" id="GO:0051301">
    <property type="term" value="P:cell division"/>
    <property type="evidence" value="ECO:0007669"/>
    <property type="project" value="UniProtKB-KW"/>
</dbReference>
<comment type="subcellular location">
    <subcellularLocation>
        <location evidence="1">Membrane</location>
        <topology evidence="1">Multi-pass membrane protein</topology>
    </subcellularLocation>
</comment>
<feature type="transmembrane region" description="Helical" evidence="7">
    <location>
        <begin position="199"/>
        <end position="216"/>
    </location>
</feature>
<dbReference type="PANTHER" id="PTHR30474">
    <property type="entry name" value="CELL CYCLE PROTEIN"/>
    <property type="match status" value="1"/>
</dbReference>
<proteinExistence type="predicted"/>
<feature type="transmembrane region" description="Helical" evidence="7">
    <location>
        <begin position="31"/>
        <end position="48"/>
    </location>
</feature>
<dbReference type="InterPro" id="IPR001182">
    <property type="entry name" value="FtsW/RodA"/>
</dbReference>
<dbReference type="AlphaFoldDB" id="A0A839RP21"/>
<feature type="transmembrane region" description="Helical" evidence="7">
    <location>
        <begin position="282"/>
        <end position="301"/>
    </location>
</feature>
<feature type="transmembrane region" description="Helical" evidence="7">
    <location>
        <begin position="60"/>
        <end position="78"/>
    </location>
</feature>
<keyword evidence="8" id="KW-0131">Cell cycle</keyword>
<dbReference type="PANTHER" id="PTHR30474:SF3">
    <property type="entry name" value="PEPTIDOGLYCAN GLYCOSYLTRANSFERASE RODA"/>
    <property type="match status" value="1"/>
</dbReference>
<comment type="caution">
    <text evidence="8">The sequence shown here is derived from an EMBL/GenBank/DDBJ whole genome shotgun (WGS) entry which is preliminary data.</text>
</comment>
<keyword evidence="9" id="KW-1185">Reference proteome</keyword>
<feature type="transmembrane region" description="Helical" evidence="7">
    <location>
        <begin position="160"/>
        <end position="179"/>
    </location>
</feature>
<keyword evidence="2 7" id="KW-0812">Transmembrane</keyword>
<feature type="transmembrane region" description="Helical" evidence="7">
    <location>
        <begin position="432"/>
        <end position="453"/>
    </location>
</feature>
<evidence type="ECO:0000313" key="8">
    <source>
        <dbReference type="EMBL" id="MBB3038049.1"/>
    </source>
</evidence>
<evidence type="ECO:0000256" key="3">
    <source>
        <dbReference type="ARBA" id="ARBA00022960"/>
    </source>
</evidence>
<keyword evidence="8" id="KW-0132">Cell division</keyword>
<evidence type="ECO:0000256" key="7">
    <source>
        <dbReference type="SAM" id="Phobius"/>
    </source>
</evidence>
<dbReference type="GO" id="GO:0008360">
    <property type="term" value="P:regulation of cell shape"/>
    <property type="evidence" value="ECO:0007669"/>
    <property type="project" value="UniProtKB-KW"/>
</dbReference>
<evidence type="ECO:0000256" key="2">
    <source>
        <dbReference type="ARBA" id="ARBA00022692"/>
    </source>
</evidence>